<dbReference type="Proteomes" id="UP001472677">
    <property type="component" value="Unassembled WGS sequence"/>
</dbReference>
<reference evidence="1 2" key="1">
    <citation type="journal article" date="2024" name="G3 (Bethesda)">
        <title>Genome assembly of Hibiscus sabdariffa L. provides insights into metabolisms of medicinal natural products.</title>
        <authorList>
            <person name="Kim T."/>
        </authorList>
    </citation>
    <scope>NUCLEOTIDE SEQUENCE [LARGE SCALE GENOMIC DNA]</scope>
    <source>
        <strain evidence="1">TK-2024</strain>
        <tissue evidence="1">Old leaves</tissue>
    </source>
</reference>
<keyword evidence="2" id="KW-1185">Reference proteome</keyword>
<comment type="caution">
    <text evidence="1">The sequence shown here is derived from an EMBL/GenBank/DDBJ whole genome shotgun (WGS) entry which is preliminary data.</text>
</comment>
<evidence type="ECO:0000313" key="2">
    <source>
        <dbReference type="Proteomes" id="UP001472677"/>
    </source>
</evidence>
<protein>
    <submittedName>
        <fullName evidence="1">Uncharacterized protein</fullName>
    </submittedName>
</protein>
<proteinExistence type="predicted"/>
<organism evidence="1 2">
    <name type="scientific">Hibiscus sabdariffa</name>
    <name type="common">roselle</name>
    <dbReference type="NCBI Taxonomy" id="183260"/>
    <lineage>
        <taxon>Eukaryota</taxon>
        <taxon>Viridiplantae</taxon>
        <taxon>Streptophyta</taxon>
        <taxon>Embryophyta</taxon>
        <taxon>Tracheophyta</taxon>
        <taxon>Spermatophyta</taxon>
        <taxon>Magnoliopsida</taxon>
        <taxon>eudicotyledons</taxon>
        <taxon>Gunneridae</taxon>
        <taxon>Pentapetalae</taxon>
        <taxon>rosids</taxon>
        <taxon>malvids</taxon>
        <taxon>Malvales</taxon>
        <taxon>Malvaceae</taxon>
        <taxon>Malvoideae</taxon>
        <taxon>Hibiscus</taxon>
    </lineage>
</organism>
<gene>
    <name evidence="1" type="ORF">V6N12_003690</name>
</gene>
<accession>A0ABR1ZXN1</accession>
<dbReference type="EMBL" id="JBBPBM010001278">
    <property type="protein sequence ID" value="KAK8485506.1"/>
    <property type="molecule type" value="Genomic_DNA"/>
</dbReference>
<sequence length="103" mass="11284">MGRVSSCFSAPSPEATKILIERKNRTHTSNGNLCLSSYRSKLGHTKEGKLAILTVAARWPAIPLSERRLVTYMRWKSSAALSSSETCLTDLKQLVISACLNAC</sequence>
<evidence type="ECO:0000313" key="1">
    <source>
        <dbReference type="EMBL" id="KAK8485506.1"/>
    </source>
</evidence>
<name>A0ABR1ZXN1_9ROSI</name>